<organism evidence="1">
    <name type="scientific">Tupanvirus soda lake</name>
    <dbReference type="NCBI Taxonomy" id="2126985"/>
    <lineage>
        <taxon>Viruses</taxon>
        <taxon>Varidnaviria</taxon>
        <taxon>Bamfordvirae</taxon>
        <taxon>Nucleocytoviricota</taxon>
        <taxon>Megaviricetes</taxon>
        <taxon>Imitervirales</taxon>
        <taxon>Mimiviridae</taxon>
        <taxon>Megamimivirinae</taxon>
        <taxon>Tupanvirus</taxon>
        <taxon>Tupanvirus salinum</taxon>
    </lineage>
</organism>
<evidence type="ECO:0000313" key="1">
    <source>
        <dbReference type="EMBL" id="QKU35215.1"/>
    </source>
</evidence>
<dbReference type="EMBL" id="KY523104">
    <property type="protein sequence ID" value="QKU35215.1"/>
    <property type="molecule type" value="Genomic_DNA"/>
</dbReference>
<accession>A0A6N1NKZ1</accession>
<proteinExistence type="predicted"/>
<dbReference type="KEGG" id="vg:80518636"/>
<sequence>MERILEFEALSNSKILRPLSIFHKTSINTTNRYTKRCLALCHGHNHNHKFLSKIMGDCYWYMVDKDINCYWYMVDKDINCYPDYICDVSRDEDMMYFPDCYFDVIISLHYPIGNNIEGYNNMLKILSRIIKPSGKIFLTELPKLFFWFMNSNEYTILVNNINQILGEEVIDDYFKKLIKRKILLESEKSECYKEIIVGNYRGLNEESAKEFIKSKAFEHTELYIAKKKYSITGCTNDFIIVEPLKII</sequence>
<dbReference type="RefSeq" id="YP_010781872.1">
    <property type="nucleotide sequence ID" value="NC_075039.1"/>
</dbReference>
<dbReference type="SUPFAM" id="SSF53335">
    <property type="entry name" value="S-adenosyl-L-methionine-dependent methyltransferases"/>
    <property type="match status" value="1"/>
</dbReference>
<protein>
    <submittedName>
        <fullName evidence="1">Uncharacterized protein</fullName>
    </submittedName>
</protein>
<name>A0A6N1NKZ1_9VIRU</name>
<dbReference type="GeneID" id="80518636"/>
<dbReference type="InterPro" id="IPR029063">
    <property type="entry name" value="SAM-dependent_MTases_sf"/>
</dbReference>
<dbReference type="Gene3D" id="3.40.50.150">
    <property type="entry name" value="Vaccinia Virus protein VP39"/>
    <property type="match status" value="1"/>
</dbReference>
<reference evidence="1" key="1">
    <citation type="submission" date="2017-01" db="EMBL/GenBank/DDBJ databases">
        <authorList>
            <person name="Assis F.L."/>
            <person name="Abrahao J.S."/>
            <person name="Silva L."/>
            <person name="Khalil J.B."/>
            <person name="Rodrigues R."/>
            <person name="Silva L.S."/>
            <person name="Arantes T."/>
            <person name="Boratto P."/>
            <person name="Andrade M."/>
            <person name="Kroon E.G."/>
            <person name="Ribeiro B."/>
            <person name="Bergier I."/>
            <person name="Seligmann H."/>
            <person name="Ghigo E."/>
            <person name="Colson P."/>
            <person name="Levasseur A."/>
            <person name="Raoult D."/>
            <person name="Scola B.L."/>
        </authorList>
    </citation>
    <scope>NUCLEOTIDE SEQUENCE</scope>
    <source>
        <strain evidence="1">Soda lake</strain>
    </source>
</reference>
<reference evidence="1" key="2">
    <citation type="journal article" date="2018" name="Nat. Commun.">
        <title>Tailed giant Tupanvirus possesses the most complete translational apparatus of the known virosphere.</title>
        <authorList>
            <person name="Abrahao J."/>
            <person name="Silva L."/>
            <person name="Silva L.S."/>
            <person name="Khalil J.Y.B."/>
            <person name="Rodrigues R."/>
            <person name="Arantes T."/>
            <person name="Assis F."/>
            <person name="Boratto P."/>
            <person name="Andrade M."/>
            <person name="Kroon E.G."/>
            <person name="Ribeiro B."/>
            <person name="Bergier I."/>
            <person name="Seligmann H."/>
            <person name="Ghigo E."/>
            <person name="Colson P."/>
            <person name="Levasseur A."/>
            <person name="Kroemer G."/>
            <person name="Raoult D."/>
            <person name="La Scola B."/>
        </authorList>
    </citation>
    <scope>NUCLEOTIDE SEQUENCE [LARGE SCALE GENOMIC DNA]</scope>
    <source>
        <strain evidence="1">Soda lake</strain>
    </source>
</reference>